<keyword evidence="5" id="KW-1133">Transmembrane helix</keyword>
<feature type="transmembrane region" description="Helical" evidence="5">
    <location>
        <begin position="12"/>
        <end position="31"/>
    </location>
</feature>
<dbReference type="GO" id="GO:0019287">
    <property type="term" value="P:isopentenyl diphosphate biosynthetic process, mevalonate pathway"/>
    <property type="evidence" value="ECO:0007669"/>
    <property type="project" value="TreeGrafter"/>
</dbReference>
<dbReference type="Gene3D" id="3.30.70.890">
    <property type="entry name" value="GHMP kinase, C-terminal domain"/>
    <property type="match status" value="1"/>
</dbReference>
<keyword evidence="2" id="KW-0808">Transferase</keyword>
<dbReference type="AlphaFoldDB" id="A0A2V4A7F1"/>
<dbReference type="InterPro" id="IPR036554">
    <property type="entry name" value="GHMP_kinase_C_sf"/>
</dbReference>
<gene>
    <name evidence="6" type="ORF">DF185_17875</name>
</gene>
<evidence type="ECO:0000313" key="6">
    <source>
        <dbReference type="EMBL" id="PXX97837.1"/>
    </source>
</evidence>
<dbReference type="PANTHER" id="PTHR43290:SF2">
    <property type="entry name" value="MEVALONATE KINASE"/>
    <property type="match status" value="1"/>
</dbReference>
<dbReference type="SUPFAM" id="SSF54211">
    <property type="entry name" value="Ribosomal protein S5 domain 2-like"/>
    <property type="match status" value="1"/>
</dbReference>
<evidence type="ECO:0000313" key="7">
    <source>
        <dbReference type="Proteomes" id="UP000248079"/>
    </source>
</evidence>
<dbReference type="InterPro" id="IPR006205">
    <property type="entry name" value="Mev_gal_kin"/>
</dbReference>
<protein>
    <submittedName>
        <fullName evidence="6">Mevalonate kinase</fullName>
    </submittedName>
</protein>
<keyword evidence="7" id="KW-1185">Reference proteome</keyword>
<keyword evidence="3 6" id="KW-0418">Kinase</keyword>
<evidence type="ECO:0000256" key="1">
    <source>
        <dbReference type="ARBA" id="ARBA00022490"/>
    </source>
</evidence>
<sequence length="313" mass="35345">MNKESELFHGKLLLFGEYSVLLGSMALSIPFKMFKANFAFMHVNKPDAEKKSNSELKKYFKYLLSNSNVFEPILNLSNLEKDINSGLFFDSSIPISYGVGSSGALCAAIYKHYGKNKENNEPNLRGLKQRLSLLESGFHGKSSGLDPLISYVNKPVLFSGDDQLELVDLQLDKFLENAAVFLIDTQQKGDTAPLVNDFLLQCESIDFRNKIVEELIPVTQQCINSFCKNDIDNFFKSIQSLSAFQYQNFINKIPHAYRALWKTGLDSNKFWLKLCGSGGGGYLLGFTGNMKETERFLSKMNFSFHRITCSSMK</sequence>
<evidence type="ECO:0000256" key="3">
    <source>
        <dbReference type="ARBA" id="ARBA00022777"/>
    </source>
</evidence>
<comment type="caution">
    <text evidence="6">The sequence shown here is derived from an EMBL/GenBank/DDBJ whole genome shotgun (WGS) entry which is preliminary data.</text>
</comment>
<dbReference type="GO" id="GO:0005829">
    <property type="term" value="C:cytosol"/>
    <property type="evidence" value="ECO:0007669"/>
    <property type="project" value="TreeGrafter"/>
</dbReference>
<keyword evidence="5" id="KW-0812">Transmembrane</keyword>
<keyword evidence="1" id="KW-0963">Cytoplasm</keyword>
<evidence type="ECO:0000256" key="2">
    <source>
        <dbReference type="ARBA" id="ARBA00022679"/>
    </source>
</evidence>
<dbReference type="SUPFAM" id="SSF55060">
    <property type="entry name" value="GHMP Kinase, C-terminal domain"/>
    <property type="match status" value="1"/>
</dbReference>
<dbReference type="PANTHER" id="PTHR43290">
    <property type="entry name" value="MEVALONATE KINASE"/>
    <property type="match status" value="1"/>
</dbReference>
<dbReference type="Gene3D" id="3.30.230.10">
    <property type="match status" value="1"/>
</dbReference>
<evidence type="ECO:0000256" key="4">
    <source>
        <dbReference type="ARBA" id="ARBA00022842"/>
    </source>
</evidence>
<proteinExistence type="predicted"/>
<dbReference type="InterPro" id="IPR014721">
    <property type="entry name" value="Ribsml_uS5_D2-typ_fold_subgr"/>
</dbReference>
<keyword evidence="5" id="KW-0472">Membrane</keyword>
<dbReference type="EMBL" id="QFLI01000009">
    <property type="protein sequence ID" value="PXX97837.1"/>
    <property type="molecule type" value="Genomic_DNA"/>
</dbReference>
<reference evidence="6 7" key="1">
    <citation type="submission" date="2018-05" db="EMBL/GenBank/DDBJ databases">
        <title>Marinifilum breve JC075T sp. nov., a marine bacterium isolated from Yongle Blue Hole in the South China Sea.</title>
        <authorList>
            <person name="Fu T."/>
        </authorList>
    </citation>
    <scope>NUCLEOTIDE SEQUENCE [LARGE SCALE GENOMIC DNA]</scope>
    <source>
        <strain evidence="6 7">JC075</strain>
    </source>
</reference>
<dbReference type="InterPro" id="IPR020568">
    <property type="entry name" value="Ribosomal_Su5_D2-typ_SF"/>
</dbReference>
<dbReference type="PRINTS" id="PR00959">
    <property type="entry name" value="MEVGALKINASE"/>
</dbReference>
<dbReference type="GO" id="GO:0005524">
    <property type="term" value="F:ATP binding"/>
    <property type="evidence" value="ECO:0007669"/>
    <property type="project" value="InterPro"/>
</dbReference>
<dbReference type="GO" id="GO:0004496">
    <property type="term" value="F:mevalonate kinase activity"/>
    <property type="evidence" value="ECO:0007669"/>
    <property type="project" value="InterPro"/>
</dbReference>
<evidence type="ECO:0000256" key="5">
    <source>
        <dbReference type="SAM" id="Phobius"/>
    </source>
</evidence>
<dbReference type="Proteomes" id="UP000248079">
    <property type="component" value="Unassembled WGS sequence"/>
</dbReference>
<accession>A0A2V4A7F1</accession>
<keyword evidence="4" id="KW-0460">Magnesium</keyword>
<organism evidence="6 7">
    <name type="scientific">Marinifilum breve</name>
    <dbReference type="NCBI Taxonomy" id="2184082"/>
    <lineage>
        <taxon>Bacteria</taxon>
        <taxon>Pseudomonadati</taxon>
        <taxon>Bacteroidota</taxon>
        <taxon>Bacteroidia</taxon>
        <taxon>Marinilabiliales</taxon>
        <taxon>Marinifilaceae</taxon>
    </lineage>
</organism>
<name>A0A2V4A7F1_9BACT</name>